<dbReference type="CDD" id="cd11534">
    <property type="entry name" value="NTP-PPase_HisIE_like"/>
    <property type="match status" value="1"/>
</dbReference>
<evidence type="ECO:0000313" key="9">
    <source>
        <dbReference type="EMBL" id="QEN04641.1"/>
    </source>
</evidence>
<evidence type="ECO:0000313" key="10">
    <source>
        <dbReference type="Proteomes" id="UP000323824"/>
    </source>
</evidence>
<reference evidence="9 10" key="1">
    <citation type="submission" date="2019-02" db="EMBL/GenBank/DDBJ databases">
        <authorList>
            <person name="Fomenkov A."/>
            <person name="Dubinina G."/>
            <person name="Grabovich M."/>
            <person name="Vincze T."/>
            <person name="Roberts R.J."/>
        </authorList>
    </citation>
    <scope>NUCLEOTIDE SEQUENCE [LARGE SCALE GENOMIC DNA]</scope>
    <source>
        <strain evidence="9 10">P</strain>
    </source>
</reference>
<organism evidence="9 10">
    <name type="scientific">Thiospirochaeta perfilievii</name>
    <dbReference type="NCBI Taxonomy" id="252967"/>
    <lineage>
        <taxon>Bacteria</taxon>
        <taxon>Pseudomonadati</taxon>
        <taxon>Spirochaetota</taxon>
        <taxon>Spirochaetia</taxon>
        <taxon>Spirochaetales</taxon>
        <taxon>Spirochaetaceae</taxon>
        <taxon>Thiospirochaeta</taxon>
    </lineage>
</organism>
<proteinExistence type="inferred from homology"/>
<evidence type="ECO:0000256" key="4">
    <source>
        <dbReference type="ARBA" id="ARBA00022741"/>
    </source>
</evidence>
<gene>
    <name evidence="8 9" type="primary">hisE</name>
    <name evidence="9" type="ORF">EW093_07965</name>
</gene>
<evidence type="ECO:0000256" key="5">
    <source>
        <dbReference type="ARBA" id="ARBA00022801"/>
    </source>
</evidence>
<comment type="pathway">
    <text evidence="2 8">Amino-acid biosynthesis; L-histidine biosynthesis; L-histidine from 5-phospho-alpha-D-ribose 1-diphosphate: step 2/9.</text>
</comment>
<evidence type="ECO:0000256" key="1">
    <source>
        <dbReference type="ARBA" id="ARBA00001460"/>
    </source>
</evidence>
<keyword evidence="8" id="KW-0963">Cytoplasm</keyword>
<dbReference type="HAMAP" id="MF_01020">
    <property type="entry name" value="HisE"/>
    <property type="match status" value="1"/>
</dbReference>
<dbReference type="Gene3D" id="1.10.287.1080">
    <property type="entry name" value="MazG-like"/>
    <property type="match status" value="1"/>
</dbReference>
<dbReference type="SUPFAM" id="SSF101386">
    <property type="entry name" value="all-alpha NTP pyrophosphatases"/>
    <property type="match status" value="1"/>
</dbReference>
<dbReference type="Proteomes" id="UP000323824">
    <property type="component" value="Chromosome"/>
</dbReference>
<keyword evidence="5 8" id="KW-0378">Hydrolase</keyword>
<comment type="catalytic activity">
    <reaction evidence="1 8">
        <text>1-(5-phospho-beta-D-ribosyl)-ATP + H2O = 1-(5-phospho-beta-D-ribosyl)-5'-AMP + diphosphate + H(+)</text>
        <dbReference type="Rhea" id="RHEA:22828"/>
        <dbReference type="ChEBI" id="CHEBI:15377"/>
        <dbReference type="ChEBI" id="CHEBI:15378"/>
        <dbReference type="ChEBI" id="CHEBI:33019"/>
        <dbReference type="ChEBI" id="CHEBI:59457"/>
        <dbReference type="ChEBI" id="CHEBI:73183"/>
        <dbReference type="EC" id="3.6.1.31"/>
    </reaction>
</comment>
<dbReference type="FunFam" id="1.10.287.1080:FF:000002">
    <property type="entry name" value="Histidine biosynthesis bifunctional protein HisIE"/>
    <property type="match status" value="1"/>
</dbReference>
<protein>
    <recommendedName>
        <fullName evidence="8">Phosphoribosyl-ATP pyrophosphatase</fullName>
        <shortName evidence="8">PRA-PH</shortName>
        <ecNumber evidence="8">3.6.1.31</ecNumber>
    </recommendedName>
</protein>
<evidence type="ECO:0000256" key="6">
    <source>
        <dbReference type="ARBA" id="ARBA00022840"/>
    </source>
</evidence>
<dbReference type="GO" id="GO:0005524">
    <property type="term" value="F:ATP binding"/>
    <property type="evidence" value="ECO:0007669"/>
    <property type="project" value="UniProtKB-KW"/>
</dbReference>
<evidence type="ECO:0000256" key="3">
    <source>
        <dbReference type="ARBA" id="ARBA00022605"/>
    </source>
</evidence>
<dbReference type="NCBIfam" id="TIGR03188">
    <property type="entry name" value="histidine_hisI"/>
    <property type="match status" value="1"/>
</dbReference>
<keyword evidence="6 8" id="KW-0067">ATP-binding</keyword>
<dbReference type="GO" id="GO:0004636">
    <property type="term" value="F:phosphoribosyl-ATP diphosphatase activity"/>
    <property type="evidence" value="ECO:0007669"/>
    <property type="project" value="UniProtKB-UniRule"/>
</dbReference>
<evidence type="ECO:0000256" key="7">
    <source>
        <dbReference type="ARBA" id="ARBA00023102"/>
    </source>
</evidence>
<sequence>MRDGLTLPLVVENRDGDILFALLINEKGYRKSIENNELWIINPDTGRLLPYDGEGVYISIEGHGTWYSAVLDLDKNSDNKESQADKIEVESPEILTHLYNVIHQRKIDMPEGSYTTHLFEKGLEKIKKKTGEEAIELILAEEREEIIYESADLIYHMMVLLEEHGINIEEVLAELKRREG</sequence>
<dbReference type="Pfam" id="PF01503">
    <property type="entry name" value="PRA-PH"/>
    <property type="match status" value="1"/>
</dbReference>
<dbReference type="InterPro" id="IPR008179">
    <property type="entry name" value="HisE"/>
</dbReference>
<accession>A0A5C1QAU7</accession>
<dbReference type="AlphaFoldDB" id="A0A5C1QAU7"/>
<reference evidence="9 10" key="2">
    <citation type="submission" date="2019-09" db="EMBL/GenBank/DDBJ databases">
        <title>Complete Genome Sequence and Methylome Analysis of free living Spirochaetas.</title>
        <authorList>
            <person name="Leshcheva N."/>
            <person name="Mikheeva N."/>
        </authorList>
    </citation>
    <scope>NUCLEOTIDE SEQUENCE [LARGE SCALE GENOMIC DNA]</scope>
    <source>
        <strain evidence="9 10">P</strain>
    </source>
</reference>
<keyword evidence="10" id="KW-1185">Reference proteome</keyword>
<name>A0A5C1QAU7_9SPIO</name>
<dbReference type="EC" id="3.6.1.31" evidence="8"/>
<dbReference type="GO" id="GO:0005737">
    <property type="term" value="C:cytoplasm"/>
    <property type="evidence" value="ECO:0007669"/>
    <property type="project" value="UniProtKB-SubCell"/>
</dbReference>
<dbReference type="PANTHER" id="PTHR42945:SF1">
    <property type="entry name" value="HISTIDINE BIOSYNTHESIS BIFUNCTIONAL PROTEIN HIS7"/>
    <property type="match status" value="1"/>
</dbReference>
<keyword evidence="3 8" id="KW-0028">Amino-acid biosynthesis</keyword>
<dbReference type="OrthoDB" id="9795769at2"/>
<dbReference type="InterPro" id="IPR021130">
    <property type="entry name" value="PRib-ATP_PPHydrolase-like"/>
</dbReference>
<dbReference type="GO" id="GO:0000105">
    <property type="term" value="P:L-histidine biosynthetic process"/>
    <property type="evidence" value="ECO:0007669"/>
    <property type="project" value="UniProtKB-UniRule"/>
</dbReference>
<dbReference type="KEGG" id="sper:EW093_07965"/>
<evidence type="ECO:0000256" key="8">
    <source>
        <dbReference type="HAMAP-Rule" id="MF_01020"/>
    </source>
</evidence>
<comment type="subcellular location">
    <subcellularLocation>
        <location evidence="8">Cytoplasm</location>
    </subcellularLocation>
</comment>
<dbReference type="UniPathway" id="UPA00031">
    <property type="reaction ID" value="UER00007"/>
</dbReference>
<keyword evidence="7 8" id="KW-0368">Histidine biosynthesis</keyword>
<evidence type="ECO:0000256" key="2">
    <source>
        <dbReference type="ARBA" id="ARBA00005204"/>
    </source>
</evidence>
<dbReference type="RefSeq" id="WP_149567884.1">
    <property type="nucleotide sequence ID" value="NZ_CP035807.1"/>
</dbReference>
<dbReference type="EMBL" id="CP035807">
    <property type="protein sequence ID" value="QEN04641.1"/>
    <property type="molecule type" value="Genomic_DNA"/>
</dbReference>
<dbReference type="PANTHER" id="PTHR42945">
    <property type="entry name" value="HISTIDINE BIOSYNTHESIS BIFUNCTIONAL PROTEIN"/>
    <property type="match status" value="1"/>
</dbReference>
<keyword evidence="4 8" id="KW-0547">Nucleotide-binding</keyword>
<comment type="similarity">
    <text evidence="8">Belongs to the PRA-PH family.</text>
</comment>